<dbReference type="CDD" id="cd02696">
    <property type="entry name" value="MurNAc-LAA"/>
    <property type="match status" value="1"/>
</dbReference>
<gene>
    <name evidence="6" type="ORF">EG19_01395</name>
</gene>
<accession>A0A062XZW3</accession>
<dbReference type="GO" id="GO:0009253">
    <property type="term" value="P:peptidoglycan catabolic process"/>
    <property type="evidence" value="ECO:0007669"/>
    <property type="project" value="InterPro"/>
</dbReference>
<dbReference type="InterPro" id="IPR050695">
    <property type="entry name" value="N-acetylmuramoyl_amidase_3"/>
</dbReference>
<proteinExistence type="predicted"/>
<evidence type="ECO:0000256" key="1">
    <source>
        <dbReference type="ARBA" id="ARBA00001561"/>
    </source>
</evidence>
<evidence type="ECO:0000313" key="6">
    <source>
        <dbReference type="EMBL" id="KDA54055.1"/>
    </source>
</evidence>
<dbReference type="OrthoDB" id="9806267at2"/>
<dbReference type="SMART" id="SM00646">
    <property type="entry name" value="Ami_3"/>
    <property type="match status" value="1"/>
</dbReference>
<dbReference type="SUPFAM" id="SSF53187">
    <property type="entry name" value="Zn-dependent exopeptidases"/>
    <property type="match status" value="1"/>
</dbReference>
<evidence type="ECO:0000256" key="2">
    <source>
        <dbReference type="ARBA" id="ARBA00011901"/>
    </source>
</evidence>
<comment type="caution">
    <text evidence="6">The sequence shown here is derived from an EMBL/GenBank/DDBJ whole genome shotgun (WGS) entry which is preliminary data.</text>
</comment>
<reference evidence="6 7" key="1">
    <citation type="submission" date="2014-04" db="EMBL/GenBank/DDBJ databases">
        <title>The Genome Sequence of Thermoanaerobaculum aquaticum MP-01, The First Cultivated Group 23 Acidobacterium.</title>
        <authorList>
            <person name="Stamps B.W."/>
            <person name="Losey N.A."/>
            <person name="Lawson P.A."/>
            <person name="Stevenson B.S."/>
        </authorList>
    </citation>
    <scope>NUCLEOTIDE SEQUENCE [LARGE SCALE GENOMIC DNA]</scope>
    <source>
        <strain evidence="6 7">MP-01</strain>
    </source>
</reference>
<dbReference type="Pfam" id="PF01520">
    <property type="entry name" value="Amidase_3"/>
    <property type="match status" value="1"/>
</dbReference>
<dbReference type="Gene3D" id="3.40.630.40">
    <property type="entry name" value="Zn-dependent exopeptidases"/>
    <property type="match status" value="1"/>
</dbReference>
<evidence type="ECO:0000256" key="3">
    <source>
        <dbReference type="ARBA" id="ARBA00022801"/>
    </source>
</evidence>
<organism evidence="6 7">
    <name type="scientific">Thermoanaerobaculum aquaticum</name>
    <dbReference type="NCBI Taxonomy" id="1312852"/>
    <lineage>
        <taxon>Bacteria</taxon>
        <taxon>Pseudomonadati</taxon>
        <taxon>Acidobacteriota</taxon>
        <taxon>Thermoanaerobaculia</taxon>
        <taxon>Thermoanaerobaculales</taxon>
        <taxon>Thermoanaerobaculaceae</taxon>
        <taxon>Thermoanaerobaculum</taxon>
    </lineage>
</organism>
<dbReference type="EMBL" id="JMFG01000013">
    <property type="protein sequence ID" value="KDA54055.1"/>
    <property type="molecule type" value="Genomic_DNA"/>
</dbReference>
<keyword evidence="3" id="KW-0378">Hydrolase</keyword>
<name>A0A062XZW3_9BACT</name>
<dbReference type="InterPro" id="IPR002508">
    <property type="entry name" value="MurNAc-LAA_cat"/>
</dbReference>
<dbReference type="GO" id="GO:0008745">
    <property type="term" value="F:N-acetylmuramoyl-L-alanine amidase activity"/>
    <property type="evidence" value="ECO:0007669"/>
    <property type="project" value="UniProtKB-EC"/>
</dbReference>
<dbReference type="Proteomes" id="UP000027284">
    <property type="component" value="Unassembled WGS sequence"/>
</dbReference>
<dbReference type="RefSeq" id="WP_038048418.1">
    <property type="nucleotide sequence ID" value="NZ_JMFG01000013.1"/>
</dbReference>
<keyword evidence="7" id="KW-1185">Reference proteome</keyword>
<dbReference type="PANTHER" id="PTHR30404">
    <property type="entry name" value="N-ACETYLMURAMOYL-L-ALANINE AMIDASE"/>
    <property type="match status" value="1"/>
</dbReference>
<feature type="compositionally biased region" description="Pro residues" evidence="4">
    <location>
        <begin position="188"/>
        <end position="223"/>
    </location>
</feature>
<evidence type="ECO:0000259" key="5">
    <source>
        <dbReference type="SMART" id="SM00646"/>
    </source>
</evidence>
<dbReference type="GO" id="GO:0030288">
    <property type="term" value="C:outer membrane-bounded periplasmic space"/>
    <property type="evidence" value="ECO:0007669"/>
    <property type="project" value="TreeGrafter"/>
</dbReference>
<protein>
    <recommendedName>
        <fullName evidence="2">N-acetylmuramoyl-L-alanine amidase</fullName>
        <ecNumber evidence="2">3.5.1.28</ecNumber>
    </recommendedName>
</protein>
<feature type="domain" description="MurNAc-LAA" evidence="5">
    <location>
        <begin position="440"/>
        <end position="599"/>
    </location>
</feature>
<evidence type="ECO:0000313" key="7">
    <source>
        <dbReference type="Proteomes" id="UP000027284"/>
    </source>
</evidence>
<evidence type="ECO:0000256" key="4">
    <source>
        <dbReference type="SAM" id="MobiDB-lite"/>
    </source>
</evidence>
<dbReference type="EC" id="3.5.1.28" evidence="2"/>
<feature type="region of interest" description="Disordered" evidence="4">
    <location>
        <begin position="179"/>
        <end position="236"/>
    </location>
</feature>
<dbReference type="PANTHER" id="PTHR30404:SF0">
    <property type="entry name" value="N-ACETYLMURAMOYL-L-ALANINE AMIDASE AMIC"/>
    <property type="match status" value="1"/>
</dbReference>
<sequence length="604" mass="65904">MTAAPLLLAALLAGEAPSFSVDLTSSVRVRWERGQMPVLWVLPAPGQGFSHLARAFCGSAQKARELAQANPAFARPLKGVRVRIPWSLLSSKKKAEILQAVFPKDRRVEGGFEHEIVAPWEGEPESWWELAHWFCGDGSLYGELKKANPQVPLFPPVGTRVVIPERLLLPELRALPVSPNRAASTPAAPTPAPAATPAPTATPTPVPPTPSPLPTPTPAPAATPTPGGGEGQAPSGVPLEYHDGYAVYRLAPGEALYSAVVVRFTGLLHAADVNATAMKLAQLSGISDVTAIPVGYPIRIPLDLLLPEYLPLDHPRRREWEREREELASIRRVIRAANLDGIHIILDAGHGGSDTGAIVEGVWEATYTYDVMTRLKRVLERDTKATVWLVVRDQVLGDDPPPKNQLPPKRQQVLLTSPPYDLADSATGVHLRWVLANSLVARLKKQGVAPEQMVFVSIHADSLHPAVRGLMVYVPGRRFRPTEARPPSYLPPVRELREVGSLRFSRSFSSRSEALSTQLAESLVRAARRFNLPVHPFDPVRSHVIRGGRAWVPAVLRFCGVPTAVLVEIVNLNNPEDRELLLSWQFREKLAHALAAGLAEGFAR</sequence>
<comment type="catalytic activity">
    <reaction evidence="1">
        <text>Hydrolyzes the link between N-acetylmuramoyl residues and L-amino acid residues in certain cell-wall glycopeptides.</text>
        <dbReference type="EC" id="3.5.1.28"/>
    </reaction>
</comment>
<dbReference type="STRING" id="1312852.EG19_01395"/>
<dbReference type="AlphaFoldDB" id="A0A062XZW3"/>